<dbReference type="PROSITE" id="PS00290">
    <property type="entry name" value="IG_MHC"/>
    <property type="match status" value="2"/>
</dbReference>
<dbReference type="InterPro" id="IPR036179">
    <property type="entry name" value="Ig-like_dom_sf"/>
</dbReference>
<feature type="domain" description="Ig-like" evidence="4">
    <location>
        <begin position="378"/>
        <end position="467"/>
    </location>
</feature>
<feature type="compositionally biased region" description="Polar residues" evidence="3">
    <location>
        <begin position="207"/>
        <end position="223"/>
    </location>
</feature>
<dbReference type="PROSITE" id="PS50835">
    <property type="entry name" value="IG_LIKE"/>
    <property type="match status" value="4"/>
</dbReference>
<dbReference type="Proteomes" id="UP000694380">
    <property type="component" value="Unplaced"/>
</dbReference>
<name>A0A8C3PEY0_CHRPI</name>
<dbReference type="SUPFAM" id="SSF48726">
    <property type="entry name" value="Immunoglobulin"/>
    <property type="match status" value="5"/>
</dbReference>
<evidence type="ECO:0000259" key="4">
    <source>
        <dbReference type="PROSITE" id="PS50835"/>
    </source>
</evidence>
<evidence type="ECO:0000256" key="3">
    <source>
        <dbReference type="SAM" id="MobiDB-lite"/>
    </source>
</evidence>
<feature type="domain" description="Ig-like" evidence="4">
    <location>
        <begin position="163"/>
        <end position="252"/>
    </location>
</feature>
<keyword evidence="6" id="KW-1185">Reference proteome</keyword>
<evidence type="ECO:0000256" key="2">
    <source>
        <dbReference type="ARBA" id="ARBA00023319"/>
    </source>
</evidence>
<dbReference type="Ensembl" id="ENSCPBT00000044251.1">
    <property type="protein sequence ID" value="ENSCPBP00000037731.1"/>
    <property type="gene ID" value="ENSCPBG00000026139.1"/>
</dbReference>
<feature type="domain" description="Ig-like" evidence="4">
    <location>
        <begin position="54"/>
        <end position="151"/>
    </location>
</feature>
<accession>A0A8C3PEY0</accession>
<sequence length="481" mass="53312">MAQSSGRAFTLVSQLTVPASDLAHHTYQCSVEHTPSRKKIDVEITNVCEALIHPEVRLLGPSCERNAMEKQMEVVCLLLRFSPHAAKVEWLVNGEKRNLPTDFSVGKGTDGTYMGQSRVNITKESWEQGDVYTCQVTHPARGLERSMHNTSKCLACLSNSVAPSVYVTEPSYDDLIGKTARVTCLVLGYSLVDVRVVWEVDGKASSDAETGNPEQANGTQSVTSTHKITLEQWKSRTKFTCKVRLPCFAEVTQDMPLMDTTREGLVHPEVRFLGPSCERNAMEKQMEVVCLLLRFSPHAAKVEWLVNGEKRNLPTMDFSVGKGTDGSYMGQSRVNITKESWEKGDVYTCKVTHPAWGTEHSMHNTSKCLACLSNSVAPSVYVTEPSYDDLIGKTARVTCLVLGYSLVDVWVAWEVDGKASSDAETGNPEQANGTQSVTSTHKITLEQWKSRTKFTCKVRLPCFAEVTQDMPLMDTSEYVCV</sequence>
<dbReference type="InterPro" id="IPR013783">
    <property type="entry name" value="Ig-like_fold"/>
</dbReference>
<dbReference type="PANTHER" id="PTHR23411">
    <property type="entry name" value="TAPASIN"/>
    <property type="match status" value="1"/>
</dbReference>
<reference evidence="5" key="2">
    <citation type="submission" date="2025-09" db="UniProtKB">
        <authorList>
            <consortium name="Ensembl"/>
        </authorList>
    </citation>
    <scope>IDENTIFICATION</scope>
</reference>
<proteinExistence type="predicted"/>
<dbReference type="GeneTree" id="ENSGT00940000161491"/>
<feature type="domain" description="Ig-like" evidence="4">
    <location>
        <begin position="268"/>
        <end position="370"/>
    </location>
</feature>
<reference evidence="5" key="1">
    <citation type="submission" date="2025-08" db="UniProtKB">
        <authorList>
            <consortium name="Ensembl"/>
        </authorList>
    </citation>
    <scope>IDENTIFICATION</scope>
</reference>
<dbReference type="AlphaFoldDB" id="A0A8C3PEY0"/>
<dbReference type="InterPro" id="IPR050380">
    <property type="entry name" value="Immune_Resp_Modulators"/>
</dbReference>
<dbReference type="InterPro" id="IPR003006">
    <property type="entry name" value="Ig/MHC_CS"/>
</dbReference>
<organism evidence="5 6">
    <name type="scientific">Chrysemys picta bellii</name>
    <name type="common">Western painted turtle</name>
    <name type="synonym">Emys bellii</name>
    <dbReference type="NCBI Taxonomy" id="8478"/>
    <lineage>
        <taxon>Eukaryota</taxon>
        <taxon>Metazoa</taxon>
        <taxon>Chordata</taxon>
        <taxon>Craniata</taxon>
        <taxon>Vertebrata</taxon>
        <taxon>Euteleostomi</taxon>
        <taxon>Archelosauria</taxon>
        <taxon>Testudinata</taxon>
        <taxon>Testudines</taxon>
        <taxon>Cryptodira</taxon>
        <taxon>Durocryptodira</taxon>
        <taxon>Testudinoidea</taxon>
        <taxon>Emydidae</taxon>
        <taxon>Chrysemys</taxon>
    </lineage>
</organism>
<evidence type="ECO:0000313" key="5">
    <source>
        <dbReference type="Ensembl" id="ENSCPBP00000037731.1"/>
    </source>
</evidence>
<keyword evidence="2" id="KW-0393">Immunoglobulin domain</keyword>
<dbReference type="FunFam" id="2.60.40.10:FF:000283">
    <property type="entry name" value="Immunoglobulin kappa constant"/>
    <property type="match status" value="1"/>
</dbReference>
<keyword evidence="1" id="KW-1015">Disulfide bond</keyword>
<evidence type="ECO:0000313" key="6">
    <source>
        <dbReference type="Proteomes" id="UP000694380"/>
    </source>
</evidence>
<dbReference type="InterPro" id="IPR007110">
    <property type="entry name" value="Ig-like_dom"/>
</dbReference>
<protein>
    <recommendedName>
        <fullName evidence="4">Ig-like domain-containing protein</fullName>
    </recommendedName>
</protein>
<dbReference type="Gene3D" id="2.60.40.10">
    <property type="entry name" value="Immunoglobulins"/>
    <property type="match status" value="5"/>
</dbReference>
<dbReference type="Pfam" id="PF07654">
    <property type="entry name" value="C1-set"/>
    <property type="match status" value="4"/>
</dbReference>
<evidence type="ECO:0000256" key="1">
    <source>
        <dbReference type="ARBA" id="ARBA00023157"/>
    </source>
</evidence>
<dbReference type="SMART" id="SM00407">
    <property type="entry name" value="IGc1"/>
    <property type="match status" value="4"/>
</dbReference>
<dbReference type="OMA" id="SCERNAM"/>
<feature type="region of interest" description="Disordered" evidence="3">
    <location>
        <begin position="204"/>
        <end position="223"/>
    </location>
</feature>
<dbReference type="InterPro" id="IPR003597">
    <property type="entry name" value="Ig_C1-set"/>
</dbReference>